<dbReference type="Proteomes" id="UP001143674">
    <property type="component" value="Unassembled WGS sequence"/>
</dbReference>
<proteinExistence type="predicted"/>
<comment type="caution">
    <text evidence="2">The sequence shown here is derived from an EMBL/GenBank/DDBJ whole genome shotgun (WGS) entry which is preliminary data.</text>
</comment>
<evidence type="ECO:0000313" key="2">
    <source>
        <dbReference type="EMBL" id="MDB0523780.1"/>
    </source>
</evidence>
<gene>
    <name evidence="2" type="ORF">LBW55_19440</name>
</gene>
<sequence>MARSNNNLMGIVLEFSPRAPDGRHPTPLFSDKRLRDAYRRDVERVVQLITECAASGEYDGLVAILRPRAASAEPAVVAAGVYRHQLSEAANASIFLHQTIRQHLRAAERAAEDEAPPADEVPADPGGIGAMQDADKVELWKKATARYRRCEQLLRVAFSQQLRASPETTELLMRVSQLPIETVLDVLWELVRLPGHASAHTRMDVLKAIQDFRAARRQVAVWMPPAEEEEAYFAQHSDYLCADILASGLDELGRAEAALLRLVGDAAELVVGE</sequence>
<dbReference type="EMBL" id="JAIVEX010000010">
    <property type="protein sequence ID" value="MDB0523780.1"/>
    <property type="molecule type" value="Genomic_DNA"/>
</dbReference>
<organism evidence="2 3">
    <name type="scientific">Ralstonia solanacearum</name>
    <name type="common">Pseudomonas solanacearum</name>
    <dbReference type="NCBI Taxonomy" id="305"/>
    <lineage>
        <taxon>Bacteria</taxon>
        <taxon>Pseudomonadati</taxon>
        <taxon>Pseudomonadota</taxon>
        <taxon>Betaproteobacteria</taxon>
        <taxon>Burkholderiales</taxon>
        <taxon>Burkholderiaceae</taxon>
        <taxon>Ralstonia</taxon>
        <taxon>Ralstonia solanacearum species complex</taxon>
    </lineage>
</organism>
<dbReference type="RefSeq" id="WP_247578294.1">
    <property type="nucleotide sequence ID" value="NZ_JABZEH010000001.1"/>
</dbReference>
<reference evidence="2" key="1">
    <citation type="submission" date="2021-09" db="EMBL/GenBank/DDBJ databases">
        <title>Genomic analysis of Ralstonia spp.</title>
        <authorList>
            <person name="Aburjaile F."/>
            <person name="Ariute J.C."/>
            <person name="Pais A.K.L."/>
            <person name="Albuquerque G.M.R."/>
            <person name="Silva A.M.F."/>
            <person name="Brenig B."/>
            <person name="Azevedo V."/>
            <person name="Matiuzzi M."/>
            <person name="Ramos R."/>
            <person name="Goes-Neto A."/>
            <person name="Soares S."/>
            <person name="Iseppon A.M.B."/>
            <person name="Souza E."/>
            <person name="Gama M."/>
        </authorList>
    </citation>
    <scope>NUCLEOTIDE SEQUENCE</scope>
    <source>
        <strain evidence="2">B4</strain>
    </source>
</reference>
<name>A0AAE3NKC4_RALSL</name>
<dbReference type="AlphaFoldDB" id="A0AAE3NKC4"/>
<protein>
    <submittedName>
        <fullName evidence="2">Uncharacterized protein</fullName>
    </submittedName>
</protein>
<feature type="region of interest" description="Disordered" evidence="1">
    <location>
        <begin position="109"/>
        <end position="128"/>
    </location>
</feature>
<evidence type="ECO:0000313" key="3">
    <source>
        <dbReference type="Proteomes" id="UP001143674"/>
    </source>
</evidence>
<evidence type="ECO:0000256" key="1">
    <source>
        <dbReference type="SAM" id="MobiDB-lite"/>
    </source>
</evidence>
<accession>A0AAE3NKC4</accession>